<protein>
    <submittedName>
        <fullName evidence="8">Simple sugar transport system permease protein</fullName>
    </submittedName>
</protein>
<evidence type="ECO:0000256" key="1">
    <source>
        <dbReference type="ARBA" id="ARBA00004651"/>
    </source>
</evidence>
<feature type="region of interest" description="Disordered" evidence="6">
    <location>
        <begin position="1"/>
        <end position="25"/>
    </location>
</feature>
<evidence type="ECO:0000256" key="5">
    <source>
        <dbReference type="ARBA" id="ARBA00023136"/>
    </source>
</evidence>
<reference evidence="8 9" key="1">
    <citation type="submission" date="2016-10" db="EMBL/GenBank/DDBJ databases">
        <authorList>
            <person name="de Groot N.N."/>
        </authorList>
    </citation>
    <scope>NUCLEOTIDE SEQUENCE [LARGE SCALE GENOMIC DNA]</scope>
    <source>
        <strain evidence="8 9">CGMCC 4.5727</strain>
    </source>
</reference>
<dbReference type="PANTHER" id="PTHR47089">
    <property type="entry name" value="ABC TRANSPORTER, PERMEASE PROTEIN"/>
    <property type="match status" value="1"/>
</dbReference>
<dbReference type="Proteomes" id="UP000199155">
    <property type="component" value="Unassembled WGS sequence"/>
</dbReference>
<keyword evidence="3 7" id="KW-0812">Transmembrane</keyword>
<evidence type="ECO:0000256" key="7">
    <source>
        <dbReference type="SAM" id="Phobius"/>
    </source>
</evidence>
<keyword evidence="9" id="KW-1185">Reference proteome</keyword>
<keyword evidence="5 7" id="KW-0472">Membrane</keyword>
<keyword evidence="2" id="KW-1003">Cell membrane</keyword>
<evidence type="ECO:0000256" key="3">
    <source>
        <dbReference type="ARBA" id="ARBA00022692"/>
    </source>
</evidence>
<proteinExistence type="predicted"/>
<comment type="subcellular location">
    <subcellularLocation>
        <location evidence="1">Cell membrane</location>
        <topology evidence="1">Multi-pass membrane protein</topology>
    </subcellularLocation>
</comment>
<dbReference type="GO" id="GO:0022857">
    <property type="term" value="F:transmembrane transporter activity"/>
    <property type="evidence" value="ECO:0007669"/>
    <property type="project" value="InterPro"/>
</dbReference>
<feature type="transmembrane region" description="Helical" evidence="7">
    <location>
        <begin position="230"/>
        <end position="248"/>
    </location>
</feature>
<dbReference type="PANTHER" id="PTHR47089:SF1">
    <property type="entry name" value="GUANOSINE ABC TRANSPORTER PERMEASE PROTEIN NUPP"/>
    <property type="match status" value="1"/>
</dbReference>
<organism evidence="8 9">
    <name type="scientific">Streptomyces indicus</name>
    <dbReference type="NCBI Taxonomy" id="417292"/>
    <lineage>
        <taxon>Bacteria</taxon>
        <taxon>Bacillati</taxon>
        <taxon>Actinomycetota</taxon>
        <taxon>Actinomycetes</taxon>
        <taxon>Kitasatosporales</taxon>
        <taxon>Streptomycetaceae</taxon>
        <taxon>Streptomyces</taxon>
    </lineage>
</organism>
<feature type="transmembrane region" description="Helical" evidence="7">
    <location>
        <begin position="84"/>
        <end position="106"/>
    </location>
</feature>
<sequence length="384" mass="37873">MSAPVTTTQPPSPPPPDPHPPRPAALDPTRLRLALRAAPRHPLAVAGLAALFALGVGMLLVLAAGAELATAWQALDEGMFGSPYAIGSSLNSAAVLALIAAGFTVAHRAGLVNVGGEGQLCAGGTAAAAVGLALPAGVPAALGVPLVLVAGFLAGAAWAGIAAWLRVRRGTSEVITTLLLNFIGIGLVSVAVHEEALLRQPVTSSETLPQSAPLPTGAQLPLIGGPESPATAVVPIAVLAVVVTGIVLRHTALGLRLRAVGHSPAASARLGLPVGRLEGGGLAVAGGLAGVAGAALVATAPYVLAEHFSSGYGFAGLVVGLLARGSLTAVAAASLLFGFLTSGGINLQLAAQVPASTVQIVQSVLVLSIAAAMLFTTRRPGSRR</sequence>
<feature type="transmembrane region" description="Helical" evidence="7">
    <location>
        <begin position="118"/>
        <end position="138"/>
    </location>
</feature>
<evidence type="ECO:0000256" key="2">
    <source>
        <dbReference type="ARBA" id="ARBA00022475"/>
    </source>
</evidence>
<name>A0A1G8U9V6_9ACTN</name>
<dbReference type="CDD" id="cd06580">
    <property type="entry name" value="TM_PBP1_transp_TpRbsC_like"/>
    <property type="match status" value="1"/>
</dbReference>
<dbReference type="OrthoDB" id="45037at2"/>
<evidence type="ECO:0000256" key="4">
    <source>
        <dbReference type="ARBA" id="ARBA00022989"/>
    </source>
</evidence>
<keyword evidence="8" id="KW-0762">Sugar transport</keyword>
<keyword evidence="8" id="KW-0813">Transport</keyword>
<dbReference type="InterPro" id="IPR001851">
    <property type="entry name" value="ABC_transp_permease"/>
</dbReference>
<feature type="transmembrane region" description="Helical" evidence="7">
    <location>
        <begin position="174"/>
        <end position="192"/>
    </location>
</feature>
<evidence type="ECO:0000313" key="9">
    <source>
        <dbReference type="Proteomes" id="UP000199155"/>
    </source>
</evidence>
<dbReference type="EMBL" id="FNFF01000001">
    <property type="protein sequence ID" value="SDJ50586.1"/>
    <property type="molecule type" value="Genomic_DNA"/>
</dbReference>
<feature type="transmembrane region" description="Helical" evidence="7">
    <location>
        <begin position="357"/>
        <end position="376"/>
    </location>
</feature>
<evidence type="ECO:0000256" key="6">
    <source>
        <dbReference type="SAM" id="MobiDB-lite"/>
    </source>
</evidence>
<dbReference type="AlphaFoldDB" id="A0A1G8U9V6"/>
<feature type="transmembrane region" description="Helical" evidence="7">
    <location>
        <begin position="43"/>
        <end position="64"/>
    </location>
</feature>
<keyword evidence="4 7" id="KW-1133">Transmembrane helix</keyword>
<dbReference type="RefSeq" id="WP_093607145.1">
    <property type="nucleotide sequence ID" value="NZ_FNFF01000001.1"/>
</dbReference>
<evidence type="ECO:0000313" key="8">
    <source>
        <dbReference type="EMBL" id="SDJ50586.1"/>
    </source>
</evidence>
<dbReference type="GO" id="GO:0005886">
    <property type="term" value="C:plasma membrane"/>
    <property type="evidence" value="ECO:0007669"/>
    <property type="project" value="UniProtKB-SubCell"/>
</dbReference>
<dbReference type="Pfam" id="PF02653">
    <property type="entry name" value="BPD_transp_2"/>
    <property type="match status" value="1"/>
</dbReference>
<dbReference type="STRING" id="417292.SAMN05421806_101726"/>
<feature type="transmembrane region" description="Helical" evidence="7">
    <location>
        <begin position="279"/>
        <end position="298"/>
    </location>
</feature>
<accession>A0A1G8U9V6</accession>
<gene>
    <name evidence="8" type="ORF">SAMN05421806_101726</name>
</gene>
<feature type="transmembrane region" description="Helical" evidence="7">
    <location>
        <begin position="144"/>
        <end position="167"/>
    </location>
</feature>
<feature type="compositionally biased region" description="Pro residues" evidence="6">
    <location>
        <begin position="10"/>
        <end position="23"/>
    </location>
</feature>